<keyword evidence="5 8" id="KW-0812">Transmembrane</keyword>
<dbReference type="Proteomes" id="UP000274843">
    <property type="component" value="Unassembled WGS sequence"/>
</dbReference>
<evidence type="ECO:0000256" key="4">
    <source>
        <dbReference type="ARBA" id="ARBA00022475"/>
    </source>
</evidence>
<evidence type="ECO:0000256" key="6">
    <source>
        <dbReference type="ARBA" id="ARBA00022989"/>
    </source>
</evidence>
<keyword evidence="10" id="KW-1185">Reference proteome</keyword>
<dbReference type="Pfam" id="PF01925">
    <property type="entry name" value="TauE"/>
    <property type="match status" value="1"/>
</dbReference>
<dbReference type="GO" id="GO:0005886">
    <property type="term" value="C:plasma membrane"/>
    <property type="evidence" value="ECO:0007669"/>
    <property type="project" value="UniProtKB-SubCell"/>
</dbReference>
<dbReference type="InterPro" id="IPR052017">
    <property type="entry name" value="TSUP"/>
</dbReference>
<feature type="transmembrane region" description="Helical" evidence="8">
    <location>
        <begin position="101"/>
        <end position="121"/>
    </location>
</feature>
<reference evidence="9 10" key="1">
    <citation type="submission" date="2018-11" db="EMBL/GenBank/DDBJ databases">
        <title>Sequencing the genomes of 1000 actinobacteria strains.</title>
        <authorList>
            <person name="Klenk H.-P."/>
        </authorList>
    </citation>
    <scope>NUCLEOTIDE SEQUENCE [LARGE SCALE GENOMIC DNA]</scope>
    <source>
        <strain evidence="9 10">DSM 44348</strain>
    </source>
</reference>
<dbReference type="PANTHER" id="PTHR30269">
    <property type="entry name" value="TRANSMEMBRANE PROTEIN YFCA"/>
    <property type="match status" value="1"/>
</dbReference>
<gene>
    <name evidence="9" type="ORF">EDD35_6043</name>
</gene>
<feature type="transmembrane region" description="Helical" evidence="8">
    <location>
        <begin position="213"/>
        <end position="244"/>
    </location>
</feature>
<feature type="transmembrane region" description="Helical" evidence="8">
    <location>
        <begin position="256"/>
        <end position="276"/>
    </location>
</feature>
<evidence type="ECO:0000313" key="10">
    <source>
        <dbReference type="Proteomes" id="UP000274843"/>
    </source>
</evidence>
<protein>
    <recommendedName>
        <fullName evidence="8">Probable membrane transporter protein</fullName>
    </recommendedName>
</protein>
<dbReference type="PANTHER" id="PTHR30269:SF0">
    <property type="entry name" value="MEMBRANE TRANSPORTER PROTEIN YFCA-RELATED"/>
    <property type="match status" value="1"/>
</dbReference>
<feature type="transmembrane region" description="Helical" evidence="8">
    <location>
        <begin position="127"/>
        <end position="145"/>
    </location>
</feature>
<sequence length="277" mass="27548">MGFVSRARKTIAPAVNWGNVPADPLLTLGPWQLLFLVVAGVGAGLTGSIAGLASLVSYPALLAIGVPPVTANVTNTVALMGNTVGSAAGSRPELRGQRARLLRLCAITAVGGAAGSALLLLTPEGTFAYIVPFLIGGASILLLFSPRLAERAGRGDGGLTAGTATGAFLVAIYGGYFGAAAGVIMLALLSAAWAQPLARTNAAKNIVTGAANLVAAVVFAFTGSVLWPAAAALCLGLVAGSFVGPAVVRRLPAAPLRVAIALAGMGLAVTLAWQAWS</sequence>
<evidence type="ECO:0000256" key="5">
    <source>
        <dbReference type="ARBA" id="ARBA00022692"/>
    </source>
</evidence>
<keyword evidence="3" id="KW-0813">Transport</keyword>
<keyword evidence="6 8" id="KW-1133">Transmembrane helix</keyword>
<evidence type="ECO:0000256" key="2">
    <source>
        <dbReference type="ARBA" id="ARBA00009142"/>
    </source>
</evidence>
<evidence type="ECO:0000313" key="9">
    <source>
        <dbReference type="EMBL" id="ROS43623.1"/>
    </source>
</evidence>
<organism evidence="9 10">
    <name type="scientific">Amycolatopsis thermoflava</name>
    <dbReference type="NCBI Taxonomy" id="84480"/>
    <lineage>
        <taxon>Bacteria</taxon>
        <taxon>Bacillati</taxon>
        <taxon>Actinomycetota</taxon>
        <taxon>Actinomycetes</taxon>
        <taxon>Pseudonocardiales</taxon>
        <taxon>Pseudonocardiaceae</taxon>
        <taxon>Amycolatopsis</taxon>
        <taxon>Amycolatopsis methanolica group</taxon>
    </lineage>
</organism>
<keyword evidence="4 8" id="KW-1003">Cell membrane</keyword>
<feature type="transmembrane region" description="Helical" evidence="8">
    <location>
        <begin position="33"/>
        <end position="56"/>
    </location>
</feature>
<evidence type="ECO:0000256" key="8">
    <source>
        <dbReference type="RuleBase" id="RU363041"/>
    </source>
</evidence>
<evidence type="ECO:0000256" key="3">
    <source>
        <dbReference type="ARBA" id="ARBA00022448"/>
    </source>
</evidence>
<feature type="transmembrane region" description="Helical" evidence="8">
    <location>
        <begin position="166"/>
        <end position="193"/>
    </location>
</feature>
<comment type="subcellular location">
    <subcellularLocation>
        <location evidence="1 8">Cell membrane</location>
        <topology evidence="1 8">Multi-pass membrane protein</topology>
    </subcellularLocation>
</comment>
<dbReference type="InterPro" id="IPR002781">
    <property type="entry name" value="TM_pro_TauE-like"/>
</dbReference>
<evidence type="ECO:0000256" key="1">
    <source>
        <dbReference type="ARBA" id="ARBA00004651"/>
    </source>
</evidence>
<dbReference type="AlphaFoldDB" id="A0A3N2H3Y5"/>
<proteinExistence type="inferred from homology"/>
<keyword evidence="7 8" id="KW-0472">Membrane</keyword>
<evidence type="ECO:0000256" key="7">
    <source>
        <dbReference type="ARBA" id="ARBA00023136"/>
    </source>
</evidence>
<dbReference type="EMBL" id="RKHY01000001">
    <property type="protein sequence ID" value="ROS43623.1"/>
    <property type="molecule type" value="Genomic_DNA"/>
</dbReference>
<comment type="caution">
    <text evidence="9">The sequence shown here is derived from an EMBL/GenBank/DDBJ whole genome shotgun (WGS) entry which is preliminary data.</text>
</comment>
<comment type="similarity">
    <text evidence="2 8">Belongs to the 4-toluene sulfonate uptake permease (TSUP) (TC 2.A.102) family.</text>
</comment>
<accession>A0A3N2H3Y5</accession>
<name>A0A3N2H3Y5_9PSEU</name>